<accession>A0A8S3T9H6</accession>
<evidence type="ECO:0000313" key="1">
    <source>
        <dbReference type="EMBL" id="CAG2228035.1"/>
    </source>
</evidence>
<organism evidence="1 2">
    <name type="scientific">Mytilus edulis</name>
    <name type="common">Blue mussel</name>
    <dbReference type="NCBI Taxonomy" id="6550"/>
    <lineage>
        <taxon>Eukaryota</taxon>
        <taxon>Metazoa</taxon>
        <taxon>Spiralia</taxon>
        <taxon>Lophotrochozoa</taxon>
        <taxon>Mollusca</taxon>
        <taxon>Bivalvia</taxon>
        <taxon>Autobranchia</taxon>
        <taxon>Pteriomorphia</taxon>
        <taxon>Mytilida</taxon>
        <taxon>Mytiloidea</taxon>
        <taxon>Mytilidae</taxon>
        <taxon>Mytilinae</taxon>
        <taxon>Mytilus</taxon>
    </lineage>
</organism>
<reference evidence="1" key="1">
    <citation type="submission" date="2021-03" db="EMBL/GenBank/DDBJ databases">
        <authorList>
            <person name="Bekaert M."/>
        </authorList>
    </citation>
    <scope>NUCLEOTIDE SEQUENCE</scope>
</reference>
<keyword evidence="2" id="KW-1185">Reference proteome</keyword>
<protein>
    <submittedName>
        <fullName evidence="1">Uncharacterized protein</fullName>
    </submittedName>
</protein>
<dbReference type="EMBL" id="CAJPWZ010001986">
    <property type="protein sequence ID" value="CAG2228035.1"/>
    <property type="molecule type" value="Genomic_DNA"/>
</dbReference>
<dbReference type="AlphaFoldDB" id="A0A8S3T9H6"/>
<dbReference type="OrthoDB" id="6154697at2759"/>
<dbReference type="Proteomes" id="UP000683360">
    <property type="component" value="Unassembled WGS sequence"/>
</dbReference>
<comment type="caution">
    <text evidence="1">The sequence shown here is derived from an EMBL/GenBank/DDBJ whole genome shotgun (WGS) entry which is preliminary data.</text>
</comment>
<name>A0A8S3T9H6_MYTED</name>
<sequence length="164" mass="18532">MHCGNVQTLRSSVTTKWLWRRPIGNKERITITFAHESIPFNGYFENGHQTVKTSPSKAGPDEISISVVEFSVFHCANITRKGDKFSSPFPPSLNELIDINKSTYLKGGDSRTRGGLKFYQQSVTIDVYRNSFFPRTIMEWNTLPARVAEAGSVEDFRTGLQTTH</sequence>
<gene>
    <name evidence="1" type="ORF">MEDL_41006</name>
</gene>
<evidence type="ECO:0000313" key="2">
    <source>
        <dbReference type="Proteomes" id="UP000683360"/>
    </source>
</evidence>
<proteinExistence type="predicted"/>